<protein>
    <recommendedName>
        <fullName evidence="1">Transcriptional regulator SutA RNAP-binding domain-containing protein</fullName>
    </recommendedName>
</protein>
<accession>A0A7X3HCG0</accession>
<evidence type="ECO:0000313" key="2">
    <source>
        <dbReference type="EMBL" id="MWK59115.1"/>
    </source>
</evidence>
<proteinExistence type="predicted"/>
<feature type="domain" description="Transcriptional regulator SutA RNAP-binding" evidence="1">
    <location>
        <begin position="17"/>
        <end position="47"/>
    </location>
</feature>
<dbReference type="Proteomes" id="UP000461288">
    <property type="component" value="Unassembled WGS sequence"/>
</dbReference>
<reference evidence="2 3" key="1">
    <citation type="submission" date="2019-12" db="EMBL/GenBank/DDBJ databases">
        <title>Draft genome sequence of Pseudomonas otitidis recovered from a chicken carcass.</title>
        <authorList>
            <person name="Vieira T.R."/>
            <person name="Oliviera E.F.C."/>
            <person name="Silva N.M.V."/>
            <person name="Sambrano G.E."/>
            <person name="Cibulski S.P."/>
            <person name="Cardoso M.R.I."/>
        </authorList>
    </citation>
    <scope>NUCLEOTIDE SEQUENCE [LARGE SCALE GENOMIC DNA]</scope>
    <source>
        <strain evidence="2 3">25_K</strain>
    </source>
</reference>
<evidence type="ECO:0000313" key="3">
    <source>
        <dbReference type="Proteomes" id="UP000461288"/>
    </source>
</evidence>
<dbReference type="AlphaFoldDB" id="A0A7X3HCG0"/>
<dbReference type="EMBL" id="WTFN01000082">
    <property type="protein sequence ID" value="MWK59115.1"/>
    <property type="molecule type" value="Genomic_DNA"/>
</dbReference>
<organism evidence="2 3">
    <name type="scientific">Metapseudomonas otitidis</name>
    <dbReference type="NCBI Taxonomy" id="319939"/>
    <lineage>
        <taxon>Bacteria</taxon>
        <taxon>Pseudomonadati</taxon>
        <taxon>Pseudomonadota</taxon>
        <taxon>Gammaproteobacteria</taxon>
        <taxon>Pseudomonadales</taxon>
        <taxon>Pseudomonadaceae</taxon>
        <taxon>Metapseudomonas</taxon>
    </lineage>
</organism>
<evidence type="ECO:0000259" key="1">
    <source>
        <dbReference type="Pfam" id="PF20661"/>
    </source>
</evidence>
<dbReference type="Pfam" id="PF20661">
    <property type="entry name" value="SutA-RBD"/>
    <property type="match status" value="1"/>
</dbReference>
<sequence>MRIRASARKAEAEVALETRATLDDQVAAFLRQGGEIQKVAKGVSGLPQNGAWSMSRTSKKK</sequence>
<name>A0A7X3HCG0_9GAMM</name>
<dbReference type="InterPro" id="IPR049191">
    <property type="entry name" value="SutA_RBD"/>
</dbReference>
<gene>
    <name evidence="2" type="ORF">GO594_24275</name>
</gene>
<comment type="caution">
    <text evidence="2">The sequence shown here is derived from an EMBL/GenBank/DDBJ whole genome shotgun (WGS) entry which is preliminary data.</text>
</comment>